<keyword evidence="1" id="KW-0472">Membrane</keyword>
<evidence type="ECO:0000256" key="1">
    <source>
        <dbReference type="SAM" id="Phobius"/>
    </source>
</evidence>
<comment type="caution">
    <text evidence="2">The sequence shown here is derived from an EMBL/GenBank/DDBJ whole genome shotgun (WGS) entry which is preliminary data.</text>
</comment>
<accession>A0A6N8SQI1</accession>
<organism evidence="2 3">
    <name type="scientific">Shinella kummerowiae</name>
    <dbReference type="NCBI Taxonomy" id="417745"/>
    <lineage>
        <taxon>Bacteria</taxon>
        <taxon>Pseudomonadati</taxon>
        <taxon>Pseudomonadota</taxon>
        <taxon>Alphaproteobacteria</taxon>
        <taxon>Hyphomicrobiales</taxon>
        <taxon>Rhizobiaceae</taxon>
        <taxon>Shinella</taxon>
    </lineage>
</organism>
<evidence type="ECO:0000313" key="3">
    <source>
        <dbReference type="Proteomes" id="UP000435802"/>
    </source>
</evidence>
<keyword evidence="1" id="KW-0812">Transmembrane</keyword>
<protein>
    <submittedName>
        <fullName evidence="2">Uncharacterized protein</fullName>
    </submittedName>
</protein>
<feature type="transmembrane region" description="Helical" evidence="1">
    <location>
        <begin position="51"/>
        <end position="68"/>
    </location>
</feature>
<dbReference type="AlphaFoldDB" id="A0A6N8SQI1"/>
<dbReference type="EMBL" id="WUMK01000017">
    <property type="protein sequence ID" value="MXN49190.1"/>
    <property type="molecule type" value="Genomic_DNA"/>
</dbReference>
<reference evidence="2 3" key="1">
    <citation type="submission" date="2019-12" db="EMBL/GenBank/DDBJ databases">
        <title>Shinella kummerowiae sp. nov., a symbiotic bacterium isolated from root nodules of the herbal legume Kummerowia stipulacea.</title>
        <authorList>
            <person name="Gao J."/>
        </authorList>
    </citation>
    <scope>NUCLEOTIDE SEQUENCE [LARGE SCALE GENOMIC DNA]</scope>
    <source>
        <strain evidence="2 3">CCBAU 25048</strain>
    </source>
</reference>
<keyword evidence="3" id="KW-1185">Reference proteome</keyword>
<feature type="transmembrane region" description="Helical" evidence="1">
    <location>
        <begin position="29"/>
        <end position="45"/>
    </location>
</feature>
<dbReference type="Proteomes" id="UP000435802">
    <property type="component" value="Unassembled WGS sequence"/>
</dbReference>
<evidence type="ECO:0000313" key="2">
    <source>
        <dbReference type="EMBL" id="MXN49190.1"/>
    </source>
</evidence>
<proteinExistence type="predicted"/>
<sequence length="78" mass="8176">MLSNLWFLRCDWDQLSAPMVRSNKAPKDILCLAIALSGSIGGLGIEWIGSGNLGFVASMLAALALLSISKTPKDKAGA</sequence>
<keyword evidence="1" id="KW-1133">Transmembrane helix</keyword>
<gene>
    <name evidence="2" type="ORF">GR138_28735</name>
</gene>
<dbReference type="RefSeq" id="WP_160862674.1">
    <property type="nucleotide sequence ID" value="NZ_JAODWE010000022.1"/>
</dbReference>
<name>A0A6N8SQI1_9HYPH</name>